<reference evidence="2 3" key="1">
    <citation type="journal article" date="2016" name="Mol. Biol. Evol.">
        <title>Comparative Genomics of Early-Diverging Mushroom-Forming Fungi Provides Insights into the Origins of Lignocellulose Decay Capabilities.</title>
        <authorList>
            <person name="Nagy L.G."/>
            <person name="Riley R."/>
            <person name="Tritt A."/>
            <person name="Adam C."/>
            <person name="Daum C."/>
            <person name="Floudas D."/>
            <person name="Sun H."/>
            <person name="Yadav J.S."/>
            <person name="Pangilinan J."/>
            <person name="Larsson K.H."/>
            <person name="Matsuura K."/>
            <person name="Barry K."/>
            <person name="Labutti K."/>
            <person name="Kuo R."/>
            <person name="Ohm R.A."/>
            <person name="Bhattacharya S.S."/>
            <person name="Shirouzu T."/>
            <person name="Yoshinaga Y."/>
            <person name="Martin F.M."/>
            <person name="Grigoriev I.V."/>
            <person name="Hibbett D.S."/>
        </authorList>
    </citation>
    <scope>NUCLEOTIDE SEQUENCE [LARGE SCALE GENOMIC DNA]</scope>
    <source>
        <strain evidence="2 3">HHB12029</strain>
    </source>
</reference>
<feature type="region of interest" description="Disordered" evidence="1">
    <location>
        <begin position="52"/>
        <end position="104"/>
    </location>
</feature>
<proteinExistence type="predicted"/>
<organism evidence="2 3">
    <name type="scientific">Exidia glandulosa HHB12029</name>
    <dbReference type="NCBI Taxonomy" id="1314781"/>
    <lineage>
        <taxon>Eukaryota</taxon>
        <taxon>Fungi</taxon>
        <taxon>Dikarya</taxon>
        <taxon>Basidiomycota</taxon>
        <taxon>Agaricomycotina</taxon>
        <taxon>Agaricomycetes</taxon>
        <taxon>Auriculariales</taxon>
        <taxon>Exidiaceae</taxon>
        <taxon>Exidia</taxon>
    </lineage>
</organism>
<evidence type="ECO:0000313" key="2">
    <source>
        <dbReference type="EMBL" id="KZV92885.1"/>
    </source>
</evidence>
<dbReference type="InParanoid" id="A0A165I4I7"/>
<feature type="region of interest" description="Disordered" evidence="1">
    <location>
        <begin position="1"/>
        <end position="36"/>
    </location>
</feature>
<dbReference type="AlphaFoldDB" id="A0A165I4I7"/>
<evidence type="ECO:0000313" key="3">
    <source>
        <dbReference type="Proteomes" id="UP000077266"/>
    </source>
</evidence>
<sequence>MTFDYPGGEPLDFGLTSNPITSGVESFQAHGDGGVGEGIDWNKYFPMDGTTVGPVDEDFDHFESDADSTSPVSTTRPLDVPEPKVPAKRKSEAARPKRNTRKKK</sequence>
<dbReference type="Proteomes" id="UP000077266">
    <property type="component" value="Unassembled WGS sequence"/>
</dbReference>
<feature type="compositionally biased region" description="Polar residues" evidence="1">
    <location>
        <begin position="15"/>
        <end position="25"/>
    </location>
</feature>
<protein>
    <submittedName>
        <fullName evidence="2">Uncharacterized protein</fullName>
    </submittedName>
</protein>
<keyword evidence="3" id="KW-1185">Reference proteome</keyword>
<evidence type="ECO:0000256" key="1">
    <source>
        <dbReference type="SAM" id="MobiDB-lite"/>
    </source>
</evidence>
<name>A0A165I4I7_EXIGL</name>
<gene>
    <name evidence="2" type="ORF">EXIGLDRAFT_717849</name>
</gene>
<dbReference type="EMBL" id="KV426000">
    <property type="protein sequence ID" value="KZV92885.1"/>
    <property type="molecule type" value="Genomic_DNA"/>
</dbReference>
<accession>A0A165I4I7</accession>
<feature type="compositionally biased region" description="Polar residues" evidence="1">
    <location>
        <begin position="67"/>
        <end position="76"/>
    </location>
</feature>